<dbReference type="PANTHER" id="PTHR23407">
    <property type="entry name" value="ATPASE INHIBITOR/5-FORMYLTETRAHYDROFOLATE CYCLO-LIGASE"/>
    <property type="match status" value="1"/>
</dbReference>
<dbReference type="RefSeq" id="WP_344171292.1">
    <property type="nucleotide sequence ID" value="NZ_BAAARY010000006.1"/>
</dbReference>
<accession>A0ABP6AR00</accession>
<dbReference type="SUPFAM" id="SSF100950">
    <property type="entry name" value="NagB/RpiA/CoA transferase-like"/>
    <property type="match status" value="1"/>
</dbReference>
<proteinExistence type="inferred from homology"/>
<dbReference type="Proteomes" id="UP001499978">
    <property type="component" value="Unassembled WGS sequence"/>
</dbReference>
<dbReference type="EMBL" id="BAAARY010000006">
    <property type="protein sequence ID" value="GAA2521150.1"/>
    <property type="molecule type" value="Genomic_DNA"/>
</dbReference>
<dbReference type="PIRSF" id="PIRSF006806">
    <property type="entry name" value="FTHF_cligase"/>
    <property type="match status" value="1"/>
</dbReference>
<organism evidence="5 6">
    <name type="scientific">Pilimelia columellifera subsp. columellifera</name>
    <dbReference type="NCBI Taxonomy" id="706583"/>
    <lineage>
        <taxon>Bacteria</taxon>
        <taxon>Bacillati</taxon>
        <taxon>Actinomycetota</taxon>
        <taxon>Actinomycetes</taxon>
        <taxon>Micromonosporales</taxon>
        <taxon>Micromonosporaceae</taxon>
        <taxon>Pilimelia</taxon>
    </lineage>
</organism>
<dbReference type="PANTHER" id="PTHR23407:SF1">
    <property type="entry name" value="5-FORMYLTETRAHYDROFOLATE CYCLO-LIGASE"/>
    <property type="match status" value="1"/>
</dbReference>
<comment type="cofactor">
    <cofactor evidence="4">
        <name>Mg(2+)</name>
        <dbReference type="ChEBI" id="CHEBI:18420"/>
    </cofactor>
</comment>
<comment type="similarity">
    <text evidence="1 4">Belongs to the 5-formyltetrahydrofolate cyclo-ligase family.</text>
</comment>
<dbReference type="InterPro" id="IPR002698">
    <property type="entry name" value="FTHF_cligase"/>
</dbReference>
<protein>
    <recommendedName>
        <fullName evidence="4">5-formyltetrahydrofolate cyclo-ligase</fullName>
        <ecNumber evidence="4">6.3.3.2</ecNumber>
    </recommendedName>
</protein>
<comment type="caution">
    <text evidence="5">The sequence shown here is derived from an EMBL/GenBank/DDBJ whole genome shotgun (WGS) entry which is preliminary data.</text>
</comment>
<sequence length="212" mass="21936">MSDLSAVLAAKVALRADLLARRRALDPAARATAALAVAQAVAALIQTRRPTTVAAYVPVGNEPGGPDLPQALLTACMDGTATLLLPVLRDDLDLDWARWSGEPLARASRGLRQPTGPLLGRHAIGHADLIITPALAADRVGHRLGRGGGSYDRALIRARPGVPIVALLHDGELLDRAPAEAHDRRVTAAVTPATGLVRLDGALGDDASLALG</sequence>
<dbReference type="NCBIfam" id="TIGR02727">
    <property type="entry name" value="MTHFS_bact"/>
    <property type="match status" value="1"/>
</dbReference>
<comment type="catalytic activity">
    <reaction evidence="4">
        <text>(6S)-5-formyl-5,6,7,8-tetrahydrofolate + ATP = (6R)-5,10-methenyltetrahydrofolate + ADP + phosphate</text>
        <dbReference type="Rhea" id="RHEA:10488"/>
        <dbReference type="ChEBI" id="CHEBI:30616"/>
        <dbReference type="ChEBI" id="CHEBI:43474"/>
        <dbReference type="ChEBI" id="CHEBI:57455"/>
        <dbReference type="ChEBI" id="CHEBI:57457"/>
        <dbReference type="ChEBI" id="CHEBI:456216"/>
        <dbReference type="EC" id="6.3.3.2"/>
    </reaction>
</comment>
<evidence type="ECO:0000256" key="4">
    <source>
        <dbReference type="RuleBase" id="RU361279"/>
    </source>
</evidence>
<evidence type="ECO:0000256" key="3">
    <source>
        <dbReference type="ARBA" id="ARBA00022840"/>
    </source>
</evidence>
<dbReference type="Gene3D" id="3.40.50.10420">
    <property type="entry name" value="NagB/RpiA/CoA transferase-like"/>
    <property type="match status" value="1"/>
</dbReference>
<keyword evidence="4" id="KW-0460">Magnesium</keyword>
<keyword evidence="3 4" id="KW-0067">ATP-binding</keyword>
<evidence type="ECO:0000313" key="6">
    <source>
        <dbReference type="Proteomes" id="UP001499978"/>
    </source>
</evidence>
<keyword evidence="2 4" id="KW-0547">Nucleotide-binding</keyword>
<dbReference type="EC" id="6.3.3.2" evidence="4"/>
<evidence type="ECO:0000256" key="2">
    <source>
        <dbReference type="ARBA" id="ARBA00022741"/>
    </source>
</evidence>
<dbReference type="Pfam" id="PF01812">
    <property type="entry name" value="5-FTHF_cyc-lig"/>
    <property type="match status" value="1"/>
</dbReference>
<dbReference type="InterPro" id="IPR037171">
    <property type="entry name" value="NagB/RpiA_transferase-like"/>
</dbReference>
<keyword evidence="4" id="KW-0479">Metal-binding</keyword>
<dbReference type="InterPro" id="IPR024185">
    <property type="entry name" value="FTHF_cligase-like_sf"/>
</dbReference>
<name>A0ABP6AR00_9ACTN</name>
<gene>
    <name evidence="5" type="ORF">GCM10010201_18720</name>
</gene>
<reference evidence="6" key="1">
    <citation type="journal article" date="2019" name="Int. J. Syst. Evol. Microbiol.">
        <title>The Global Catalogue of Microorganisms (GCM) 10K type strain sequencing project: providing services to taxonomists for standard genome sequencing and annotation.</title>
        <authorList>
            <consortium name="The Broad Institute Genomics Platform"/>
            <consortium name="The Broad Institute Genome Sequencing Center for Infectious Disease"/>
            <person name="Wu L."/>
            <person name="Ma J."/>
        </authorList>
    </citation>
    <scope>NUCLEOTIDE SEQUENCE [LARGE SCALE GENOMIC DNA]</scope>
    <source>
        <strain evidence="6">JCM 3367</strain>
    </source>
</reference>
<evidence type="ECO:0000256" key="1">
    <source>
        <dbReference type="ARBA" id="ARBA00010638"/>
    </source>
</evidence>
<evidence type="ECO:0000313" key="5">
    <source>
        <dbReference type="EMBL" id="GAA2521150.1"/>
    </source>
</evidence>
<keyword evidence="6" id="KW-1185">Reference proteome</keyword>